<organism evidence="3 4">
    <name type="scientific">Peptacetobacter hominis</name>
    <dbReference type="NCBI Taxonomy" id="2743610"/>
    <lineage>
        <taxon>Bacteria</taxon>
        <taxon>Bacillati</taxon>
        <taxon>Bacillota</taxon>
        <taxon>Clostridia</taxon>
        <taxon>Peptostreptococcales</taxon>
        <taxon>Peptostreptococcaceae</taxon>
        <taxon>Peptacetobacter</taxon>
    </lineage>
</organism>
<protein>
    <submittedName>
        <fullName evidence="3">IS3 family transposase</fullName>
    </submittedName>
</protein>
<feature type="domain" description="Integrase catalytic" evidence="2">
    <location>
        <begin position="49"/>
        <end position="211"/>
    </location>
</feature>
<comment type="function">
    <text evidence="1">Involved in the transposition of the insertion sequence.</text>
</comment>
<dbReference type="GO" id="GO:0003676">
    <property type="term" value="F:nucleic acid binding"/>
    <property type="evidence" value="ECO:0007669"/>
    <property type="project" value="InterPro"/>
</dbReference>
<dbReference type="Pfam" id="PF13276">
    <property type="entry name" value="HTH_21"/>
    <property type="match status" value="1"/>
</dbReference>
<evidence type="ECO:0000313" key="4">
    <source>
        <dbReference type="Proteomes" id="UP000317863"/>
    </source>
</evidence>
<dbReference type="Pfam" id="PF00665">
    <property type="entry name" value="rve"/>
    <property type="match status" value="1"/>
</dbReference>
<dbReference type="GO" id="GO:0015074">
    <property type="term" value="P:DNA integration"/>
    <property type="evidence" value="ECO:0007669"/>
    <property type="project" value="InterPro"/>
</dbReference>
<dbReference type="InterPro" id="IPR050900">
    <property type="entry name" value="Transposase_IS3/IS150/IS904"/>
</dbReference>
<dbReference type="RefSeq" id="WP_142536535.1">
    <property type="nucleotide sequence ID" value="NZ_SGJB01000017.1"/>
</dbReference>
<evidence type="ECO:0000313" key="3">
    <source>
        <dbReference type="EMBL" id="TQQ84081.1"/>
    </source>
</evidence>
<evidence type="ECO:0000259" key="2">
    <source>
        <dbReference type="PROSITE" id="PS50994"/>
    </source>
</evidence>
<name>A0A544QTQ4_9FIRM</name>
<dbReference type="AlphaFoldDB" id="A0A544QTQ4"/>
<dbReference type="Gene3D" id="3.30.420.10">
    <property type="entry name" value="Ribonuclease H-like superfamily/Ribonuclease H"/>
    <property type="match status" value="1"/>
</dbReference>
<dbReference type="Proteomes" id="UP000317863">
    <property type="component" value="Unassembled WGS sequence"/>
</dbReference>
<sequence length="212" mass="24838">KKGFQINHKTVYKLMKEMGLKSIVRPKKYRSYKGNIGKVAPNLINRKFEACKPLQKLATDITQINICGEKIYLSPVLDMFNSEIIAYDVSRNPDFNQVLNMLNFLFKIMPNGSNAVLHSDQGWQYQHKRYQHLLKEKGIRQSMSRKGNCLDNSIMENFFAILKSEFVYIEDFSNVDEFISRLDEYILYYNNKRIKSKLKGLSPVEYRIQSVS</sequence>
<dbReference type="InterPro" id="IPR048020">
    <property type="entry name" value="Transpos_IS3"/>
</dbReference>
<dbReference type="OrthoDB" id="1757919at2"/>
<feature type="non-terminal residue" evidence="3">
    <location>
        <position position="1"/>
    </location>
</feature>
<reference evidence="3 4" key="1">
    <citation type="submission" date="2019-02" db="EMBL/GenBank/DDBJ databases">
        <title>Peptostreptococcaceae bacterium ZHW00191 nov., a new bacterium isolated from the human gut.</title>
        <authorList>
            <person name="Zhou H.-W."/>
            <person name="Chen X.-J."/>
        </authorList>
    </citation>
    <scope>NUCLEOTIDE SEQUENCE [LARGE SCALE GENOMIC DNA]</scope>
    <source>
        <strain evidence="3 4">ZHW00191</strain>
    </source>
</reference>
<dbReference type="InterPro" id="IPR001584">
    <property type="entry name" value="Integrase_cat-core"/>
</dbReference>
<dbReference type="EMBL" id="SGJB01000017">
    <property type="protein sequence ID" value="TQQ84081.1"/>
    <property type="molecule type" value="Genomic_DNA"/>
</dbReference>
<accession>A0A544QTQ4</accession>
<dbReference type="InterPro" id="IPR012337">
    <property type="entry name" value="RNaseH-like_sf"/>
</dbReference>
<dbReference type="InterPro" id="IPR036397">
    <property type="entry name" value="RNaseH_sf"/>
</dbReference>
<dbReference type="PROSITE" id="PS50994">
    <property type="entry name" value="INTEGRASE"/>
    <property type="match status" value="1"/>
</dbReference>
<comment type="caution">
    <text evidence="3">The sequence shown here is derived from an EMBL/GenBank/DDBJ whole genome shotgun (WGS) entry which is preliminary data.</text>
</comment>
<dbReference type="PANTHER" id="PTHR46889">
    <property type="entry name" value="TRANSPOSASE INSF FOR INSERTION SEQUENCE IS3B-RELATED"/>
    <property type="match status" value="1"/>
</dbReference>
<dbReference type="PANTHER" id="PTHR46889:SF4">
    <property type="entry name" value="TRANSPOSASE INSO FOR INSERTION SEQUENCE ELEMENT IS911B-RELATED"/>
    <property type="match status" value="1"/>
</dbReference>
<keyword evidence="4" id="KW-1185">Reference proteome</keyword>
<proteinExistence type="predicted"/>
<dbReference type="Pfam" id="PF13333">
    <property type="entry name" value="rve_2"/>
    <property type="match status" value="1"/>
</dbReference>
<evidence type="ECO:0000256" key="1">
    <source>
        <dbReference type="ARBA" id="ARBA00002286"/>
    </source>
</evidence>
<gene>
    <name evidence="3" type="ORF">EXD82_08750</name>
</gene>
<dbReference type="SUPFAM" id="SSF53098">
    <property type="entry name" value="Ribonuclease H-like"/>
    <property type="match status" value="1"/>
</dbReference>
<dbReference type="InterPro" id="IPR025948">
    <property type="entry name" value="HTH-like_dom"/>
</dbReference>
<dbReference type="NCBIfam" id="NF033516">
    <property type="entry name" value="transpos_IS3"/>
    <property type="match status" value="1"/>
</dbReference>